<dbReference type="InterPro" id="IPR036388">
    <property type="entry name" value="WH-like_DNA-bd_sf"/>
</dbReference>
<name>A0AAD3CZU3_9STRA</name>
<dbReference type="Gene3D" id="1.10.10.10">
    <property type="entry name" value="Winged helix-like DNA-binding domain superfamily/Winged helix DNA-binding domain"/>
    <property type="match status" value="1"/>
</dbReference>
<dbReference type="SUPFAM" id="SSF46785">
    <property type="entry name" value="Winged helix' DNA-binding domain"/>
    <property type="match status" value="1"/>
</dbReference>
<dbReference type="Pfam" id="PF00538">
    <property type="entry name" value="Linker_histone"/>
    <property type="match status" value="1"/>
</dbReference>
<dbReference type="InterPro" id="IPR036390">
    <property type="entry name" value="WH_DNA-bd_sf"/>
</dbReference>
<evidence type="ECO:0000256" key="3">
    <source>
        <dbReference type="SAM" id="MobiDB-lite"/>
    </source>
</evidence>
<gene>
    <name evidence="5" type="ORF">CTEN210_10661</name>
</gene>
<keyword evidence="2" id="KW-0539">Nucleus</keyword>
<feature type="region of interest" description="Disordered" evidence="3">
    <location>
        <begin position="68"/>
        <end position="143"/>
    </location>
</feature>
<dbReference type="GO" id="GO:0005634">
    <property type="term" value="C:nucleus"/>
    <property type="evidence" value="ECO:0007669"/>
    <property type="project" value="UniProtKB-SubCell"/>
</dbReference>
<keyword evidence="6" id="KW-1185">Reference proteome</keyword>
<dbReference type="PROSITE" id="PS51504">
    <property type="entry name" value="H15"/>
    <property type="match status" value="1"/>
</dbReference>
<comment type="similarity">
    <text evidence="2">Belongs to the histone H1/H5 family.</text>
</comment>
<evidence type="ECO:0000313" key="5">
    <source>
        <dbReference type="EMBL" id="GFH54186.1"/>
    </source>
</evidence>
<comment type="caution">
    <text evidence="5">The sequence shown here is derived from an EMBL/GenBank/DDBJ whole genome shotgun (WGS) entry which is preliminary data.</text>
</comment>
<dbReference type="PRINTS" id="PR00624">
    <property type="entry name" value="HISTONEH5"/>
</dbReference>
<proteinExistence type="inferred from homology"/>
<sequence>MATIGLIKECILALGDRTGSSIPAMNKWIESEKSTVVKKHIMKAALKSGVEKGELIQVKMSYKLSADAKKELKKGPAKKKVAPKKKTTVTKKKTAPKKKAAPKKKTAPKKKAAPKKKTTTKKAAPKKKTAPKKKKTTTKKTKK</sequence>
<reference evidence="5 6" key="1">
    <citation type="journal article" date="2021" name="Sci. Rep.">
        <title>The genome of the diatom Chaetoceros tenuissimus carries an ancient integrated fragment of an extant virus.</title>
        <authorList>
            <person name="Hongo Y."/>
            <person name="Kimura K."/>
            <person name="Takaki Y."/>
            <person name="Yoshida Y."/>
            <person name="Baba S."/>
            <person name="Kobayashi G."/>
            <person name="Nagasaki K."/>
            <person name="Hano T."/>
            <person name="Tomaru Y."/>
        </authorList>
    </citation>
    <scope>NUCLEOTIDE SEQUENCE [LARGE SCALE GENOMIC DNA]</scope>
    <source>
        <strain evidence="5 6">NIES-3715</strain>
    </source>
</reference>
<evidence type="ECO:0000256" key="1">
    <source>
        <dbReference type="ARBA" id="ARBA00023125"/>
    </source>
</evidence>
<dbReference type="Proteomes" id="UP001054902">
    <property type="component" value="Unassembled WGS sequence"/>
</dbReference>
<accession>A0AAD3CZU3</accession>
<keyword evidence="1 2" id="KW-0238">DNA-binding</keyword>
<comment type="subcellular location">
    <subcellularLocation>
        <location evidence="2">Nucleus</location>
    </subcellularLocation>
</comment>
<dbReference type="GO" id="GO:0030527">
    <property type="term" value="F:structural constituent of chromatin"/>
    <property type="evidence" value="ECO:0007669"/>
    <property type="project" value="InterPro"/>
</dbReference>
<protein>
    <recommendedName>
        <fullName evidence="4">H15 domain-containing protein</fullName>
    </recommendedName>
</protein>
<evidence type="ECO:0000313" key="6">
    <source>
        <dbReference type="Proteomes" id="UP001054902"/>
    </source>
</evidence>
<dbReference type="GO" id="GO:0006334">
    <property type="term" value="P:nucleosome assembly"/>
    <property type="evidence" value="ECO:0007669"/>
    <property type="project" value="InterPro"/>
</dbReference>
<dbReference type="SMART" id="SM00526">
    <property type="entry name" value="H15"/>
    <property type="match status" value="1"/>
</dbReference>
<dbReference type="AlphaFoldDB" id="A0AAD3CZU3"/>
<feature type="domain" description="H15" evidence="4">
    <location>
        <begin position="1"/>
        <end position="66"/>
    </location>
</feature>
<dbReference type="GO" id="GO:0003677">
    <property type="term" value="F:DNA binding"/>
    <property type="evidence" value="ECO:0007669"/>
    <property type="project" value="UniProtKB-KW"/>
</dbReference>
<keyword evidence="2" id="KW-0158">Chromosome</keyword>
<dbReference type="InterPro" id="IPR005819">
    <property type="entry name" value="H1/H5"/>
</dbReference>
<evidence type="ECO:0000259" key="4">
    <source>
        <dbReference type="PROSITE" id="PS51504"/>
    </source>
</evidence>
<evidence type="ECO:0000256" key="2">
    <source>
        <dbReference type="RuleBase" id="RU003894"/>
    </source>
</evidence>
<organism evidence="5 6">
    <name type="scientific">Chaetoceros tenuissimus</name>
    <dbReference type="NCBI Taxonomy" id="426638"/>
    <lineage>
        <taxon>Eukaryota</taxon>
        <taxon>Sar</taxon>
        <taxon>Stramenopiles</taxon>
        <taxon>Ochrophyta</taxon>
        <taxon>Bacillariophyta</taxon>
        <taxon>Coscinodiscophyceae</taxon>
        <taxon>Chaetocerotophycidae</taxon>
        <taxon>Chaetocerotales</taxon>
        <taxon>Chaetocerotaceae</taxon>
        <taxon>Chaetoceros</taxon>
    </lineage>
</organism>
<dbReference type="InterPro" id="IPR005818">
    <property type="entry name" value="Histone_H1/H5_H15"/>
</dbReference>
<dbReference type="EMBL" id="BLLK01000047">
    <property type="protein sequence ID" value="GFH54186.1"/>
    <property type="molecule type" value="Genomic_DNA"/>
</dbReference>
<feature type="compositionally biased region" description="Basic residues" evidence="3">
    <location>
        <begin position="75"/>
        <end position="143"/>
    </location>
</feature>
<dbReference type="GO" id="GO:0000786">
    <property type="term" value="C:nucleosome"/>
    <property type="evidence" value="ECO:0007669"/>
    <property type="project" value="InterPro"/>
</dbReference>